<keyword evidence="3 9" id="KW-0813">Transport</keyword>
<dbReference type="AlphaFoldDB" id="A0A1Y6BBP6"/>
<comment type="similarity">
    <text evidence="2">Belongs to the binding-protein-dependent transport system permease family. HisMQ subfamily.</text>
</comment>
<dbReference type="InterPro" id="IPR043429">
    <property type="entry name" value="ArtM/GltK/GlnP/TcyL/YhdX-like"/>
</dbReference>
<evidence type="ECO:0000256" key="4">
    <source>
        <dbReference type="ARBA" id="ARBA00022475"/>
    </source>
</evidence>
<evidence type="ECO:0000256" key="8">
    <source>
        <dbReference type="ARBA" id="ARBA00023136"/>
    </source>
</evidence>
<dbReference type="GO" id="GO:0006865">
    <property type="term" value="P:amino acid transport"/>
    <property type="evidence" value="ECO:0007669"/>
    <property type="project" value="TreeGrafter"/>
</dbReference>
<dbReference type="PANTHER" id="PTHR30614:SF10">
    <property type="entry name" value="ARGININE ABC TRANSPORTER PERMEASE PROTEIN ARTM"/>
    <property type="match status" value="1"/>
</dbReference>
<keyword evidence="6 9" id="KW-0812">Transmembrane</keyword>
<protein>
    <submittedName>
        <fullName evidence="11">Amino acid ABC transporter membrane protein 2, PAAT family</fullName>
    </submittedName>
</protein>
<dbReference type="InterPro" id="IPR000515">
    <property type="entry name" value="MetI-like"/>
</dbReference>
<organism evidence="11 12">
    <name type="scientific">Pseudogulbenkiania subflava DSM 22618</name>
    <dbReference type="NCBI Taxonomy" id="1123014"/>
    <lineage>
        <taxon>Bacteria</taxon>
        <taxon>Pseudomonadati</taxon>
        <taxon>Pseudomonadota</taxon>
        <taxon>Betaproteobacteria</taxon>
        <taxon>Neisseriales</taxon>
        <taxon>Chromobacteriaceae</taxon>
        <taxon>Pseudogulbenkiania</taxon>
    </lineage>
</organism>
<feature type="domain" description="ABC transmembrane type-1" evidence="10">
    <location>
        <begin position="20"/>
        <end position="216"/>
    </location>
</feature>
<keyword evidence="7 9" id="KW-1133">Transmembrane helix</keyword>
<evidence type="ECO:0000256" key="1">
    <source>
        <dbReference type="ARBA" id="ARBA00004429"/>
    </source>
</evidence>
<evidence type="ECO:0000256" key="2">
    <source>
        <dbReference type="ARBA" id="ARBA00010072"/>
    </source>
</evidence>
<name>A0A1Y6BBP6_9NEIS</name>
<dbReference type="RefSeq" id="WP_085275177.1">
    <property type="nucleotide sequence ID" value="NZ_FXAG01000003.1"/>
</dbReference>
<keyword evidence="8 9" id="KW-0472">Membrane</keyword>
<dbReference type="STRING" id="1123014.SAMN02745746_00839"/>
<evidence type="ECO:0000256" key="6">
    <source>
        <dbReference type="ARBA" id="ARBA00022692"/>
    </source>
</evidence>
<dbReference type="GO" id="GO:0043190">
    <property type="term" value="C:ATP-binding cassette (ABC) transporter complex"/>
    <property type="evidence" value="ECO:0007669"/>
    <property type="project" value="InterPro"/>
</dbReference>
<dbReference type="PANTHER" id="PTHR30614">
    <property type="entry name" value="MEMBRANE COMPONENT OF AMINO ACID ABC TRANSPORTER"/>
    <property type="match status" value="1"/>
</dbReference>
<dbReference type="GO" id="GO:0022857">
    <property type="term" value="F:transmembrane transporter activity"/>
    <property type="evidence" value="ECO:0007669"/>
    <property type="project" value="InterPro"/>
</dbReference>
<keyword evidence="12" id="KW-1185">Reference proteome</keyword>
<evidence type="ECO:0000313" key="11">
    <source>
        <dbReference type="EMBL" id="SMF02851.1"/>
    </source>
</evidence>
<dbReference type="NCBIfam" id="TIGR01726">
    <property type="entry name" value="HEQRo_perm_3TM"/>
    <property type="match status" value="1"/>
</dbReference>
<gene>
    <name evidence="11" type="ORF">SAMN02745746_00839</name>
</gene>
<keyword evidence="5" id="KW-0997">Cell inner membrane</keyword>
<proteinExistence type="inferred from homology"/>
<feature type="transmembrane region" description="Helical" evidence="9">
    <location>
        <begin position="198"/>
        <end position="219"/>
    </location>
</feature>
<feature type="transmembrane region" description="Helical" evidence="9">
    <location>
        <begin position="20"/>
        <end position="41"/>
    </location>
</feature>
<dbReference type="Pfam" id="PF00528">
    <property type="entry name" value="BPD_transp_1"/>
    <property type="match status" value="1"/>
</dbReference>
<evidence type="ECO:0000256" key="7">
    <source>
        <dbReference type="ARBA" id="ARBA00022989"/>
    </source>
</evidence>
<feature type="transmembrane region" description="Helical" evidence="9">
    <location>
        <begin position="61"/>
        <end position="79"/>
    </location>
</feature>
<evidence type="ECO:0000313" key="12">
    <source>
        <dbReference type="Proteomes" id="UP000192920"/>
    </source>
</evidence>
<dbReference type="Gene3D" id="1.10.3720.10">
    <property type="entry name" value="MetI-like"/>
    <property type="match status" value="1"/>
</dbReference>
<accession>A0A1Y6BBP6</accession>
<dbReference type="SUPFAM" id="SSF161098">
    <property type="entry name" value="MetI-like"/>
    <property type="match status" value="1"/>
</dbReference>
<dbReference type="InterPro" id="IPR035906">
    <property type="entry name" value="MetI-like_sf"/>
</dbReference>
<dbReference type="CDD" id="cd06261">
    <property type="entry name" value="TM_PBP2"/>
    <property type="match status" value="1"/>
</dbReference>
<dbReference type="Proteomes" id="UP000192920">
    <property type="component" value="Unassembled WGS sequence"/>
</dbReference>
<keyword evidence="4" id="KW-1003">Cell membrane</keyword>
<evidence type="ECO:0000259" key="10">
    <source>
        <dbReference type="PROSITE" id="PS50928"/>
    </source>
</evidence>
<dbReference type="PROSITE" id="PS50928">
    <property type="entry name" value="ABC_TM1"/>
    <property type="match status" value="1"/>
</dbReference>
<reference evidence="12" key="1">
    <citation type="submission" date="2017-04" db="EMBL/GenBank/DDBJ databases">
        <authorList>
            <person name="Varghese N."/>
            <person name="Submissions S."/>
        </authorList>
    </citation>
    <scope>NUCLEOTIDE SEQUENCE [LARGE SCALE GENOMIC DNA]</scope>
    <source>
        <strain evidence="12">DSM 22618</strain>
    </source>
</reference>
<dbReference type="EMBL" id="FXAG01000003">
    <property type="protein sequence ID" value="SMF02851.1"/>
    <property type="molecule type" value="Genomic_DNA"/>
</dbReference>
<sequence>MLYDYLGFVFEHGQALVDGLWITLKLLLLSSLGGFLLALPLAVARVSPNRTLAALARGYSALFRGTPLLVQIFILYYGFSQFEAVRASPAWFVLADAFNCALLALTLNIAAYMAEDLRAGIIGVPHGEKEAALAYGMGRFGSYVHIILPRAIGIAAPALGNEVVSQLKASALASVITVLEMTGVARRFSAQSYSTDPLIVAGLLYVAVTLLLSLLVRLAERRINCHQPR</sequence>
<evidence type="ECO:0000256" key="5">
    <source>
        <dbReference type="ARBA" id="ARBA00022519"/>
    </source>
</evidence>
<dbReference type="InterPro" id="IPR010065">
    <property type="entry name" value="AA_ABC_transptr_permease_3TM"/>
</dbReference>
<comment type="subcellular location">
    <subcellularLocation>
        <location evidence="1">Cell inner membrane</location>
        <topology evidence="1">Multi-pass membrane protein</topology>
    </subcellularLocation>
    <subcellularLocation>
        <location evidence="9">Cell membrane</location>
        <topology evidence="9">Multi-pass membrane protein</topology>
    </subcellularLocation>
</comment>
<evidence type="ECO:0000256" key="3">
    <source>
        <dbReference type="ARBA" id="ARBA00022448"/>
    </source>
</evidence>
<evidence type="ECO:0000256" key="9">
    <source>
        <dbReference type="RuleBase" id="RU363032"/>
    </source>
</evidence>
<feature type="transmembrane region" description="Helical" evidence="9">
    <location>
        <begin position="91"/>
        <end position="112"/>
    </location>
</feature>